<feature type="compositionally biased region" description="Basic and acidic residues" evidence="1">
    <location>
        <begin position="58"/>
        <end position="68"/>
    </location>
</feature>
<accession>A0ABN8HZY6</accession>
<dbReference type="Proteomes" id="UP000837857">
    <property type="component" value="Chromosome 14"/>
</dbReference>
<evidence type="ECO:0000256" key="1">
    <source>
        <dbReference type="SAM" id="MobiDB-lite"/>
    </source>
</evidence>
<organism evidence="2 3">
    <name type="scientific">Iphiclides podalirius</name>
    <name type="common">scarce swallowtail</name>
    <dbReference type="NCBI Taxonomy" id="110791"/>
    <lineage>
        <taxon>Eukaryota</taxon>
        <taxon>Metazoa</taxon>
        <taxon>Ecdysozoa</taxon>
        <taxon>Arthropoda</taxon>
        <taxon>Hexapoda</taxon>
        <taxon>Insecta</taxon>
        <taxon>Pterygota</taxon>
        <taxon>Neoptera</taxon>
        <taxon>Endopterygota</taxon>
        <taxon>Lepidoptera</taxon>
        <taxon>Glossata</taxon>
        <taxon>Ditrysia</taxon>
        <taxon>Papilionoidea</taxon>
        <taxon>Papilionidae</taxon>
        <taxon>Papilioninae</taxon>
        <taxon>Iphiclides</taxon>
    </lineage>
</organism>
<reference evidence="2" key="1">
    <citation type="submission" date="2022-03" db="EMBL/GenBank/DDBJ databases">
        <authorList>
            <person name="Martin H S."/>
        </authorList>
    </citation>
    <scope>NUCLEOTIDE SEQUENCE</scope>
</reference>
<evidence type="ECO:0000313" key="2">
    <source>
        <dbReference type="EMBL" id="CAH2042746.1"/>
    </source>
</evidence>
<dbReference type="EMBL" id="OW152826">
    <property type="protein sequence ID" value="CAH2042746.1"/>
    <property type="molecule type" value="Genomic_DNA"/>
</dbReference>
<feature type="region of interest" description="Disordered" evidence="1">
    <location>
        <begin position="47"/>
        <end position="68"/>
    </location>
</feature>
<keyword evidence="3" id="KW-1185">Reference proteome</keyword>
<feature type="non-terminal residue" evidence="2">
    <location>
        <position position="1"/>
    </location>
</feature>
<evidence type="ECO:0000313" key="3">
    <source>
        <dbReference type="Proteomes" id="UP000837857"/>
    </source>
</evidence>
<sequence>MPREIRNDAKYVLRRSPRAGLYWGHFRSPGDVSGFLIGARYTVASPAPLPSKWASPRRAPERRAAGLP</sequence>
<proteinExistence type="predicted"/>
<gene>
    <name evidence="2" type="ORF">IPOD504_LOCUS4061</name>
</gene>
<name>A0ABN8HZY6_9NEOP</name>
<protein>
    <submittedName>
        <fullName evidence="2">Uncharacterized protein</fullName>
    </submittedName>
</protein>